<sequence>MPGGMAPLKKPRNPTKLPLALNPTKSKDVLAVLAERNQAIVPVGAWVEPASPNWSGIPAHTSAYIVEEEIKEQQRRKQESLRHFQRQVRHRVNQQVKLRKKQQLHKSYKAAEKEGSIVMRYSDSAHLTSKRTSVFPSNLNAAVGSFRLPTSRVLGDATEDGENQNQLFQQQAQALSQTMKQARHQLASFKTVSEKKTAVFPNGGRKSSPTQEDLGCGKISFIAVSEERDKLFVNCQQDLLSEGKEKVFSKVQKVKFKNPLSVVIKEDERKQLHPRSLQAALPEAQDYFVDVQNSLPGSQSEAIDFQNVDLKASRIEPKAPGVEPDAQATGMEFQTAEPEGQAIQTEIQDVPKAQTVGNAELEAQDFPPSHQAFLSRDQDCLPHCQYQDSLPKDHCVLPHFQNDLPKYQDQHFLPIDQEFLPRNQLALPKEQNHPLKYQKQDLPPKEQFSLPGHQCILPIYQDPRDPHVLPKCQDLDVLSKAQNYLHNYQEQDLQIQNQEDMFLKQLSTFMRRERGDEELPLESPQYAPPQIQDQVFLREQSQQPSVRTAERWQETLYLSGHDCLPPRQRRDACSRRQQVYEEYRSGLSTEQQALLAFQSGVDREEDKKERQKQYLRHRRLFMDIEREQVKEQNRQKEQKRRIEKELRKGKKNSAMLKEQRLLRMNCPEEPDSEEKISDALSQLQLEEIKGVRDKQQQREKEYVRYVEALRAQVQEKMKLYNITLPPLCCCGPDFWDAHPETCANNCIFYKNYRAYNRALHSVINSSDISEGNATLRNAIRNFASAHRRTPKQSLQLKSVSNCCVTEKTTDSLKLLEAASVNSSASQSAPELQPFKGISHAKQGASRTRSAQNKDNWNLLKVFCLRVCLYHMPGTSRGEKRVMDLLKLERQGFKTAWPSWTRLGSHSEITLLCLLSAGIKGVEIYPGIFKLEAVIFMSTGDPCSSSLPPGCVPGKGTLAYWRQHERFRGFILLLTFFIYACYHMSRKPISIVKSRLHQNCSEVVRPINDTHDLNDTTWCSWSPFDKDDYKELLGAVDNAFLVAYAIGMFISGIFGERLPLRYYLSAGMVLSGLFTSLFGLGYFWNIHMLWYFVLIQICNGLVQTTGWPSVVTCVGNWFGKGKRGFIMGIWNSHTSVGNILGSLIAGVWVNQHWGLSFIVPGIITAIMGVITFLFLIEYPEDVDCTPPQHHGNLEKEQDNPEDPVNSPYSSRESNMDSAARSSKEQGPEPEAISFLGALKIPGVIEFSLCLLFAKLVSYTFLYWLPLYISNVAHFSAKEAGDLSTLFDVGGIIGGIMAGLISDYTSGRATTCCVMLILAAPMMFLYNYIGQNGITSSIVMLIICGVLVNGPYALITTAVSADLGTHESLKGNAKALSTVTAIIDGTGSIGLLLVWAPGAALGPLLAGLISPTGWNNVFYMLISADVLACLLLCRLVYKEILAWKTRSRNSGYKQI</sequence>
<dbReference type="Pfam" id="PF07690">
    <property type="entry name" value="MFS_1"/>
    <property type="match status" value="1"/>
</dbReference>
<proteinExistence type="predicted"/>
<keyword evidence="4" id="KW-0812">Transmembrane</keyword>
<feature type="transmembrane region" description="Helical" evidence="4">
    <location>
        <begin position="1089"/>
        <end position="1117"/>
    </location>
</feature>
<evidence type="ECO:0000256" key="1">
    <source>
        <dbReference type="ARBA" id="ARBA00004141"/>
    </source>
</evidence>
<feature type="transmembrane region" description="Helical" evidence="4">
    <location>
        <begin position="1415"/>
        <end position="1435"/>
    </location>
</feature>
<feature type="transmembrane region" description="Helical" evidence="4">
    <location>
        <begin position="1332"/>
        <end position="1353"/>
    </location>
</feature>
<feature type="compositionally biased region" description="Polar residues" evidence="3">
    <location>
        <begin position="1205"/>
        <end position="1219"/>
    </location>
</feature>
<reference evidence="6 7" key="1">
    <citation type="submission" date="2024-08" db="EMBL/GenBank/DDBJ databases">
        <title>The draft genome of Apodemus speciosus.</title>
        <authorList>
            <person name="Nabeshima K."/>
            <person name="Suzuki S."/>
            <person name="Onuma M."/>
        </authorList>
    </citation>
    <scope>NUCLEOTIDE SEQUENCE [LARGE SCALE GENOMIC DNA]</scope>
    <source>
        <strain evidence="6">IB14-021</strain>
    </source>
</reference>
<dbReference type="InterPro" id="IPR020846">
    <property type="entry name" value="MFS_dom"/>
</dbReference>
<evidence type="ECO:0000313" key="7">
    <source>
        <dbReference type="Proteomes" id="UP001623349"/>
    </source>
</evidence>
<dbReference type="InterPro" id="IPR036259">
    <property type="entry name" value="MFS_trans_sf"/>
</dbReference>
<evidence type="ECO:0000256" key="2">
    <source>
        <dbReference type="SAM" id="Coils"/>
    </source>
</evidence>
<accession>A0ABQ0F4L0</accession>
<comment type="subcellular location">
    <subcellularLocation>
        <location evidence="1">Membrane</location>
        <topology evidence="1">Multi-pass membrane protein</topology>
    </subcellularLocation>
</comment>
<feature type="region of interest" description="Disordered" evidence="3">
    <location>
        <begin position="1186"/>
        <end position="1226"/>
    </location>
</feature>
<dbReference type="PANTHER" id="PTHR14817:SF2">
    <property type="entry name" value="COILED-COIL DOMAIN-CONTAINING PROTEIN 15"/>
    <property type="match status" value="1"/>
</dbReference>
<feature type="transmembrane region" description="Helical" evidence="4">
    <location>
        <begin position="1283"/>
        <end position="1300"/>
    </location>
</feature>
<comment type="caution">
    <text evidence="6">The sequence shown here is derived from an EMBL/GenBank/DDBJ whole genome shotgun (WGS) entry which is preliminary data.</text>
</comment>
<name>A0ABQ0F4L0_APOSI</name>
<feature type="transmembrane region" description="Helical" evidence="4">
    <location>
        <begin position="1307"/>
        <end position="1326"/>
    </location>
</feature>
<keyword evidence="4" id="KW-1133">Transmembrane helix</keyword>
<feature type="transmembrane region" description="Helical" evidence="4">
    <location>
        <begin position="1129"/>
        <end position="1148"/>
    </location>
</feature>
<feature type="transmembrane region" description="Helical" evidence="4">
    <location>
        <begin position="1373"/>
        <end position="1395"/>
    </location>
</feature>
<dbReference type="InterPro" id="IPR037693">
    <property type="entry name" value="CCDC15"/>
</dbReference>
<evidence type="ECO:0000256" key="3">
    <source>
        <dbReference type="SAM" id="MobiDB-lite"/>
    </source>
</evidence>
<feature type="coiled-coil region" evidence="2">
    <location>
        <begin position="622"/>
        <end position="659"/>
    </location>
</feature>
<feature type="transmembrane region" description="Helical" evidence="4">
    <location>
        <begin position="1031"/>
        <end position="1054"/>
    </location>
</feature>
<dbReference type="SUPFAM" id="SSF103473">
    <property type="entry name" value="MFS general substrate transporter"/>
    <property type="match status" value="1"/>
</dbReference>
<dbReference type="InterPro" id="IPR011701">
    <property type="entry name" value="MFS"/>
</dbReference>
<dbReference type="CDD" id="cd17344">
    <property type="entry name" value="MFS_SLC37A1_2"/>
    <property type="match status" value="1"/>
</dbReference>
<evidence type="ECO:0000256" key="4">
    <source>
        <dbReference type="SAM" id="Phobius"/>
    </source>
</evidence>
<keyword evidence="4" id="KW-0472">Membrane</keyword>
<feature type="domain" description="Major facilitator superfamily (MFS) profile" evidence="5">
    <location>
        <begin position="973"/>
        <end position="1438"/>
    </location>
</feature>
<protein>
    <submittedName>
        <fullName evidence="6">Coiled-coil domain-containing protein 15</fullName>
    </submittedName>
</protein>
<feature type="transmembrane region" description="Helical" evidence="4">
    <location>
        <begin position="1154"/>
        <end position="1175"/>
    </location>
</feature>
<evidence type="ECO:0000259" key="5">
    <source>
        <dbReference type="PROSITE" id="PS50850"/>
    </source>
</evidence>
<evidence type="ECO:0000313" key="6">
    <source>
        <dbReference type="EMBL" id="GAB1294035.1"/>
    </source>
</evidence>
<gene>
    <name evidence="6" type="ORF">APTSU1_000926800</name>
</gene>
<dbReference type="EMBL" id="BAAFST010000009">
    <property type="protein sequence ID" value="GAB1294035.1"/>
    <property type="molecule type" value="Genomic_DNA"/>
</dbReference>
<dbReference type="InterPro" id="IPR044740">
    <property type="entry name" value="SLC37A1_2"/>
</dbReference>
<feature type="transmembrane region" description="Helical" evidence="4">
    <location>
        <begin position="1242"/>
        <end position="1263"/>
    </location>
</feature>
<dbReference type="Proteomes" id="UP001623349">
    <property type="component" value="Unassembled WGS sequence"/>
</dbReference>
<dbReference type="Gene3D" id="1.20.1250.20">
    <property type="entry name" value="MFS general substrate transporter like domains"/>
    <property type="match status" value="2"/>
</dbReference>
<feature type="transmembrane region" description="Helical" evidence="4">
    <location>
        <begin position="1061"/>
        <end position="1083"/>
    </location>
</feature>
<organism evidence="6 7">
    <name type="scientific">Apodemus speciosus</name>
    <name type="common">Large Japanese field mouse</name>
    <dbReference type="NCBI Taxonomy" id="105296"/>
    <lineage>
        <taxon>Eukaryota</taxon>
        <taxon>Metazoa</taxon>
        <taxon>Chordata</taxon>
        <taxon>Craniata</taxon>
        <taxon>Vertebrata</taxon>
        <taxon>Euteleostomi</taxon>
        <taxon>Mammalia</taxon>
        <taxon>Eutheria</taxon>
        <taxon>Euarchontoglires</taxon>
        <taxon>Glires</taxon>
        <taxon>Rodentia</taxon>
        <taxon>Myomorpha</taxon>
        <taxon>Muroidea</taxon>
        <taxon>Muridae</taxon>
        <taxon>Murinae</taxon>
        <taxon>Apodemus</taxon>
    </lineage>
</organism>
<dbReference type="PROSITE" id="PS50850">
    <property type="entry name" value="MFS"/>
    <property type="match status" value="1"/>
</dbReference>
<keyword evidence="2" id="KW-0175">Coiled coil</keyword>
<keyword evidence="7" id="KW-1185">Reference proteome</keyword>
<dbReference type="PANTHER" id="PTHR14817">
    <property type="entry name" value="COILED-COIL DOMAIN-CONTAINING PROTEIN 15"/>
    <property type="match status" value="1"/>
</dbReference>